<keyword evidence="4" id="KW-0456">Lyase</keyword>
<feature type="chain" id="PRO_5047543743" description="Heparinase II/III-like C-terminal domain-containing protein" evidence="5">
    <location>
        <begin position="21"/>
        <end position="658"/>
    </location>
</feature>
<evidence type="ECO:0000256" key="5">
    <source>
        <dbReference type="SAM" id="SignalP"/>
    </source>
</evidence>
<dbReference type="PANTHER" id="PTHR39210">
    <property type="entry name" value="HEPARIN-SULFATE LYASE"/>
    <property type="match status" value="1"/>
</dbReference>
<dbReference type="EMBL" id="JAANNP010000032">
    <property type="protein sequence ID" value="NHC15468.1"/>
    <property type="molecule type" value="Genomic_DNA"/>
</dbReference>
<feature type="domain" description="Heparinase II/III-like C-terminal" evidence="6">
    <location>
        <begin position="413"/>
        <end position="596"/>
    </location>
</feature>
<evidence type="ECO:0000313" key="7">
    <source>
        <dbReference type="EMBL" id="NHC15468.1"/>
    </source>
</evidence>
<reference evidence="7 8" key="1">
    <citation type="submission" date="2020-03" db="EMBL/GenBank/DDBJ databases">
        <title>Two novel Motilibacter sp.</title>
        <authorList>
            <person name="Liu S."/>
        </authorList>
    </citation>
    <scope>NUCLEOTIDE SEQUENCE [LARGE SCALE GENOMIC DNA]</scope>
    <source>
        <strain evidence="7 8">E257</strain>
    </source>
</reference>
<accession>A0ABX0H208</accession>
<keyword evidence="2 5" id="KW-0732">Signal</keyword>
<evidence type="ECO:0000313" key="8">
    <source>
        <dbReference type="Proteomes" id="UP000800981"/>
    </source>
</evidence>
<sequence length="658" mass="69562">MRLLPRTRVAASLASLTVVAAGVLAVPGTVAAPAASAATTVGSSACLGYSGLDNPRLLNGDPKADLVGFVMRDGFKAPGIAAKVVGNGNGNVTWRQPSLGVSGTAWLHSLKWLGSLLSQDRDFTYPRKPYWRNYTAAEKNAQYARAVAVTKDWVADNPSWEKTDPRGSTRGIVSNAGHRLQFLLCLRQTVGAQGWLDSTIARHVAFLIGSSSDKLSNRRDADSRRYVYSNWKPAADWPRWQGPNNIGLDQSLGVISAGCELGRQDWLNVGLRRIGKHANKVYDAQGVDNEQAPGYSAYNFGLWTKTLDRLQTCGALSVGVGAQLQNAVSFIAAAHRPDGKLEQLGDTKAVASPIYGTVAEYAATQGASGPRPTERVGVYNSRTNGGYVFGRSGWGTDRPFAQESFYSLRFGAGRMYHGHDDHTSVTFYARGQQILTDGGHSGYTKGKYRDYIISPEAHNLVTVDGLKHERYAKTSLTKATLSDSGDSFVVVDKPYAGVTRQRSVLTTLTPQPDAMIVADTLTSSTKRHYNQLWHLGTPFVASPSGNGAVATSGDTTVHVLPIAVTGGAATATKIVRGATSPYQGWTSPSPGTRQAVSTVVVGATGGKVTMLTAVVPAAAGAAVSATATPNGTGGYAITLTIGDRTVNATLAADGALSR</sequence>
<protein>
    <recommendedName>
        <fullName evidence="6">Heparinase II/III-like C-terminal domain-containing protein</fullName>
    </recommendedName>
</protein>
<dbReference type="Pfam" id="PF07940">
    <property type="entry name" value="Hepar_II_III_C"/>
    <property type="match status" value="1"/>
</dbReference>
<keyword evidence="8" id="KW-1185">Reference proteome</keyword>
<dbReference type="RefSeq" id="WP_166283896.1">
    <property type="nucleotide sequence ID" value="NZ_JAANNP010000032.1"/>
</dbReference>
<proteinExistence type="predicted"/>
<evidence type="ECO:0000256" key="1">
    <source>
        <dbReference type="ARBA" id="ARBA00004418"/>
    </source>
</evidence>
<dbReference type="InterPro" id="IPR012480">
    <property type="entry name" value="Hepar_II_III_C"/>
</dbReference>
<evidence type="ECO:0000259" key="6">
    <source>
        <dbReference type="Pfam" id="PF07940"/>
    </source>
</evidence>
<evidence type="ECO:0000256" key="4">
    <source>
        <dbReference type="ARBA" id="ARBA00023239"/>
    </source>
</evidence>
<keyword evidence="3" id="KW-0574">Periplasm</keyword>
<comment type="subcellular location">
    <subcellularLocation>
        <location evidence="1">Periplasm</location>
    </subcellularLocation>
</comment>
<dbReference type="Gene3D" id="2.70.98.70">
    <property type="match status" value="1"/>
</dbReference>
<evidence type="ECO:0000256" key="3">
    <source>
        <dbReference type="ARBA" id="ARBA00022764"/>
    </source>
</evidence>
<dbReference type="PANTHER" id="PTHR39210:SF1">
    <property type="entry name" value="HEPARIN-SULFATE LYASE"/>
    <property type="match status" value="1"/>
</dbReference>
<evidence type="ECO:0000256" key="2">
    <source>
        <dbReference type="ARBA" id="ARBA00022729"/>
    </source>
</evidence>
<gene>
    <name evidence="7" type="ORF">G9H71_16945</name>
</gene>
<dbReference type="Proteomes" id="UP000800981">
    <property type="component" value="Unassembled WGS sequence"/>
</dbReference>
<dbReference type="SUPFAM" id="SSF48230">
    <property type="entry name" value="Chondroitin AC/alginate lyase"/>
    <property type="match status" value="1"/>
</dbReference>
<feature type="signal peptide" evidence="5">
    <location>
        <begin position="1"/>
        <end position="20"/>
    </location>
</feature>
<organism evidence="7 8">
    <name type="scientific">Motilibacter deserti</name>
    <dbReference type="NCBI Taxonomy" id="2714956"/>
    <lineage>
        <taxon>Bacteria</taxon>
        <taxon>Bacillati</taxon>
        <taxon>Actinomycetota</taxon>
        <taxon>Actinomycetes</taxon>
        <taxon>Motilibacterales</taxon>
        <taxon>Motilibacteraceae</taxon>
        <taxon>Motilibacter</taxon>
    </lineage>
</organism>
<comment type="caution">
    <text evidence="7">The sequence shown here is derived from an EMBL/GenBank/DDBJ whole genome shotgun (WGS) entry which is preliminary data.</text>
</comment>
<name>A0ABX0H208_9ACTN</name>
<dbReference type="InterPro" id="IPR008929">
    <property type="entry name" value="Chondroitin_lyas"/>
</dbReference>
<dbReference type="Gene3D" id="1.50.10.100">
    <property type="entry name" value="Chondroitin AC/alginate lyase"/>
    <property type="match status" value="1"/>
</dbReference>